<evidence type="ECO:0000256" key="16">
    <source>
        <dbReference type="SAM" id="Phobius"/>
    </source>
</evidence>
<dbReference type="PRINTS" id="PR00385">
    <property type="entry name" value="P450"/>
</dbReference>
<evidence type="ECO:0000256" key="15">
    <source>
        <dbReference type="RuleBase" id="RU000461"/>
    </source>
</evidence>
<comment type="caution">
    <text evidence="17">The sequence shown here is derived from an EMBL/GenBank/DDBJ whole genome shotgun (WGS) entry which is preliminary data.</text>
</comment>
<dbReference type="SUPFAM" id="SSF48264">
    <property type="entry name" value="Cytochrome P450"/>
    <property type="match status" value="1"/>
</dbReference>
<keyword evidence="10 14" id="KW-0408">Iron</keyword>
<protein>
    <recommendedName>
        <fullName evidence="19">Cytochrome p450</fullName>
    </recommendedName>
</protein>
<dbReference type="InterPro" id="IPR001128">
    <property type="entry name" value="Cyt_P450"/>
</dbReference>
<feature type="binding site" description="axial binding residue" evidence="14">
    <location>
        <position position="448"/>
    </location>
    <ligand>
        <name>heme</name>
        <dbReference type="ChEBI" id="CHEBI:30413"/>
    </ligand>
    <ligandPart>
        <name>Fe</name>
        <dbReference type="ChEBI" id="CHEBI:18248"/>
    </ligandPart>
</feature>
<evidence type="ECO:0000256" key="1">
    <source>
        <dbReference type="ARBA" id="ARBA00001971"/>
    </source>
</evidence>
<dbReference type="GO" id="GO:0016705">
    <property type="term" value="F:oxidoreductase activity, acting on paired donors, with incorporation or reduction of molecular oxygen"/>
    <property type="evidence" value="ECO:0007669"/>
    <property type="project" value="InterPro"/>
</dbReference>
<dbReference type="InterPro" id="IPR002401">
    <property type="entry name" value="Cyt_P450_E_grp-I"/>
</dbReference>
<reference evidence="17 18" key="1">
    <citation type="submission" date="2015-12" db="EMBL/GenBank/DDBJ databases">
        <title>Draft genome sequence of Moniliophthora roreri, the causal agent of frosty pod rot of cacao.</title>
        <authorList>
            <person name="Aime M.C."/>
            <person name="Diaz-Valderrama J.R."/>
            <person name="Kijpornyongpan T."/>
            <person name="Phillips-Mora W."/>
        </authorList>
    </citation>
    <scope>NUCLEOTIDE SEQUENCE [LARGE SCALE GENOMIC DNA]</scope>
    <source>
        <strain evidence="17 18">MCA 2952</strain>
    </source>
</reference>
<evidence type="ECO:0000256" key="13">
    <source>
        <dbReference type="ARBA" id="ARBA00023180"/>
    </source>
</evidence>
<evidence type="ECO:0000256" key="5">
    <source>
        <dbReference type="ARBA" id="ARBA00022617"/>
    </source>
</evidence>
<evidence type="ECO:0000256" key="4">
    <source>
        <dbReference type="ARBA" id="ARBA00010617"/>
    </source>
</evidence>
<proteinExistence type="inferred from homology"/>
<evidence type="ECO:0008006" key="19">
    <source>
        <dbReference type="Google" id="ProtNLM"/>
    </source>
</evidence>
<keyword evidence="12 16" id="KW-0472">Membrane</keyword>
<comment type="cofactor">
    <cofactor evidence="1 14">
        <name>heme</name>
        <dbReference type="ChEBI" id="CHEBI:30413"/>
    </cofactor>
</comment>
<keyword evidence="5 14" id="KW-0349">Heme</keyword>
<dbReference type="GO" id="GO:0020037">
    <property type="term" value="F:heme binding"/>
    <property type="evidence" value="ECO:0007669"/>
    <property type="project" value="InterPro"/>
</dbReference>
<evidence type="ECO:0000256" key="12">
    <source>
        <dbReference type="ARBA" id="ARBA00023136"/>
    </source>
</evidence>
<evidence type="ECO:0000256" key="10">
    <source>
        <dbReference type="ARBA" id="ARBA00023004"/>
    </source>
</evidence>
<evidence type="ECO:0000313" key="17">
    <source>
        <dbReference type="EMBL" id="KTB31159.1"/>
    </source>
</evidence>
<dbReference type="EMBL" id="LATX01002348">
    <property type="protein sequence ID" value="KTB31159.1"/>
    <property type="molecule type" value="Genomic_DNA"/>
</dbReference>
<gene>
    <name evidence="17" type="ORF">WG66_16221</name>
</gene>
<evidence type="ECO:0000256" key="9">
    <source>
        <dbReference type="ARBA" id="ARBA00023002"/>
    </source>
</evidence>
<evidence type="ECO:0000256" key="8">
    <source>
        <dbReference type="ARBA" id="ARBA00022989"/>
    </source>
</evidence>
<evidence type="ECO:0000256" key="7">
    <source>
        <dbReference type="ARBA" id="ARBA00022723"/>
    </source>
</evidence>
<keyword evidence="13" id="KW-0325">Glycoprotein</keyword>
<organism evidence="17 18">
    <name type="scientific">Moniliophthora roreri</name>
    <name type="common">Frosty pod rot fungus</name>
    <name type="synonym">Monilia roreri</name>
    <dbReference type="NCBI Taxonomy" id="221103"/>
    <lineage>
        <taxon>Eukaryota</taxon>
        <taxon>Fungi</taxon>
        <taxon>Dikarya</taxon>
        <taxon>Basidiomycota</taxon>
        <taxon>Agaricomycotina</taxon>
        <taxon>Agaricomycetes</taxon>
        <taxon>Agaricomycetidae</taxon>
        <taxon>Agaricales</taxon>
        <taxon>Marasmiineae</taxon>
        <taxon>Marasmiaceae</taxon>
        <taxon>Moniliophthora</taxon>
    </lineage>
</organism>
<dbReference type="PANTHER" id="PTHR46300">
    <property type="entry name" value="P450, PUTATIVE (EUROFUNG)-RELATED-RELATED"/>
    <property type="match status" value="1"/>
</dbReference>
<dbReference type="CDD" id="cd11065">
    <property type="entry name" value="CYP64-like"/>
    <property type="match status" value="1"/>
</dbReference>
<evidence type="ECO:0000256" key="3">
    <source>
        <dbReference type="ARBA" id="ARBA00005179"/>
    </source>
</evidence>
<dbReference type="PANTHER" id="PTHR46300:SF2">
    <property type="entry name" value="CYTOCHROME P450 MONOOXYGENASE ALNH-RELATED"/>
    <property type="match status" value="1"/>
</dbReference>
<evidence type="ECO:0000256" key="6">
    <source>
        <dbReference type="ARBA" id="ARBA00022692"/>
    </source>
</evidence>
<dbReference type="Proteomes" id="UP000054988">
    <property type="component" value="Unassembled WGS sequence"/>
</dbReference>
<evidence type="ECO:0000313" key="18">
    <source>
        <dbReference type="Proteomes" id="UP000054988"/>
    </source>
</evidence>
<evidence type="ECO:0000256" key="11">
    <source>
        <dbReference type="ARBA" id="ARBA00023033"/>
    </source>
</evidence>
<comment type="similarity">
    <text evidence="4 15">Belongs to the cytochrome P450 family.</text>
</comment>
<dbReference type="GO" id="GO:0016020">
    <property type="term" value="C:membrane"/>
    <property type="evidence" value="ECO:0007669"/>
    <property type="project" value="UniProtKB-SubCell"/>
</dbReference>
<dbReference type="GO" id="GO:0005506">
    <property type="term" value="F:iron ion binding"/>
    <property type="evidence" value="ECO:0007669"/>
    <property type="project" value="InterPro"/>
</dbReference>
<keyword evidence="6 16" id="KW-0812">Transmembrane</keyword>
<name>A0A0W0F479_MONRR</name>
<evidence type="ECO:0000256" key="2">
    <source>
        <dbReference type="ARBA" id="ARBA00004167"/>
    </source>
</evidence>
<comment type="subcellular location">
    <subcellularLocation>
        <location evidence="2">Membrane</location>
        <topology evidence="2">Single-pass membrane protein</topology>
    </subcellularLocation>
</comment>
<keyword evidence="11 15" id="KW-0503">Monooxygenase</keyword>
<dbReference type="AlphaFoldDB" id="A0A0W0F479"/>
<dbReference type="Gene3D" id="1.10.630.10">
    <property type="entry name" value="Cytochrome P450"/>
    <property type="match status" value="1"/>
</dbReference>
<keyword evidence="9 15" id="KW-0560">Oxidoreductase</keyword>
<feature type="transmembrane region" description="Helical" evidence="16">
    <location>
        <begin position="13"/>
        <end position="33"/>
    </location>
</feature>
<evidence type="ECO:0000256" key="14">
    <source>
        <dbReference type="PIRSR" id="PIRSR602401-1"/>
    </source>
</evidence>
<sequence length="529" mass="59572">MIIPLLVLQTHDAYQALSIALIILCLALFARLIKSGARGRRIPGPPGLPLLGNLLQLGGGTNWVTFTEWKKEYGDIVYINIAGQDAVILNSRKVATDLLDRRGVIYSDRPQNIVAQVLTGGMVFAFSQHNDVWKRMRRAAAEAMSNSAMKKYSELQETEAVLLVGDILRDPSNWDAHLQRAANSLVLAAVYGMPPIRDHHSPDIARVNRYVEMCLHACAPGSFLVEYFTWMQYLPRWISPWRRYAEDNYNDHNVFFEKLYNDVKQRIAQGDERPSVASSIHHDEKHFGVTGREAAWLSATLYAGASGTTSGQLSWFVLAMVLHPEVQKRAQDEIDRVVGRGRMPTVRDFDQLFYVRAVVKELLRWRPVGPLGVPHRLDEDDIYEGYYLKKDTMIITNIWAMNHDPETYGQDADNFVPERHLDERGVFKASNDTKDEGHHTFGFGRRVCVGRHLSKSSLFISTACILWAFNITPGEDQHGNTIIPDANGGITDGLLVRPPDFPCSITPRYPDVPNLLAQVKELHGFAADA</sequence>
<dbReference type="InterPro" id="IPR050364">
    <property type="entry name" value="Cytochrome_P450_fung"/>
</dbReference>
<dbReference type="InterPro" id="IPR017972">
    <property type="entry name" value="Cyt_P450_CS"/>
</dbReference>
<dbReference type="PROSITE" id="PS00086">
    <property type="entry name" value="CYTOCHROME_P450"/>
    <property type="match status" value="1"/>
</dbReference>
<keyword evidence="7 14" id="KW-0479">Metal-binding</keyword>
<dbReference type="Pfam" id="PF00067">
    <property type="entry name" value="p450"/>
    <property type="match status" value="1"/>
</dbReference>
<dbReference type="GO" id="GO:0004497">
    <property type="term" value="F:monooxygenase activity"/>
    <property type="evidence" value="ECO:0007669"/>
    <property type="project" value="UniProtKB-KW"/>
</dbReference>
<dbReference type="eggNOG" id="KOG0156">
    <property type="taxonomic scope" value="Eukaryota"/>
</dbReference>
<dbReference type="InterPro" id="IPR036396">
    <property type="entry name" value="Cyt_P450_sf"/>
</dbReference>
<dbReference type="PRINTS" id="PR00463">
    <property type="entry name" value="EP450I"/>
</dbReference>
<accession>A0A0W0F479</accession>
<comment type="pathway">
    <text evidence="3">Secondary metabolite biosynthesis.</text>
</comment>
<keyword evidence="8 16" id="KW-1133">Transmembrane helix</keyword>